<gene>
    <name evidence="1" type="ORF">HJ588_16170</name>
</gene>
<dbReference type="EMBL" id="JABENB010000003">
    <property type="protein sequence ID" value="NNG40799.1"/>
    <property type="molecule type" value="Genomic_DNA"/>
</dbReference>
<sequence length="93" mass="10496">MGDPSIYEAAGGRDVMLRIAAAWHDRAIECFAGALHDAGVAANLEIYDAMLSYWGWATWYPMYAYHESPAEVPAKLPMPQWDWAQTVTFRESQ</sequence>
<organism evidence="1 2">
    <name type="scientific">Flexivirga aerilata</name>
    <dbReference type="NCBI Taxonomy" id="1656889"/>
    <lineage>
        <taxon>Bacteria</taxon>
        <taxon>Bacillati</taxon>
        <taxon>Actinomycetota</taxon>
        <taxon>Actinomycetes</taxon>
        <taxon>Micrococcales</taxon>
        <taxon>Dermacoccaceae</taxon>
        <taxon>Flexivirga</taxon>
    </lineage>
</organism>
<protein>
    <submittedName>
        <fullName evidence="1">Uncharacterized protein</fullName>
    </submittedName>
</protein>
<keyword evidence="2" id="KW-1185">Reference proteome</keyword>
<accession>A0A849AKA8</accession>
<name>A0A849AKA8_9MICO</name>
<evidence type="ECO:0000313" key="1">
    <source>
        <dbReference type="EMBL" id="NNG40799.1"/>
    </source>
</evidence>
<dbReference type="AlphaFoldDB" id="A0A849AKA8"/>
<dbReference type="RefSeq" id="WP_171157573.1">
    <property type="nucleotide sequence ID" value="NZ_JABENB010000003.1"/>
</dbReference>
<evidence type="ECO:0000313" key="2">
    <source>
        <dbReference type="Proteomes" id="UP000557772"/>
    </source>
</evidence>
<proteinExistence type="predicted"/>
<reference evidence="1 2" key="1">
    <citation type="submission" date="2020-05" db="EMBL/GenBank/DDBJ databases">
        <title>Flexivirga sp. ID2601S isolated from air conditioner.</title>
        <authorList>
            <person name="Kim D.H."/>
        </authorList>
    </citation>
    <scope>NUCLEOTIDE SEQUENCE [LARGE SCALE GENOMIC DNA]</scope>
    <source>
        <strain evidence="1 2">ID2601S</strain>
    </source>
</reference>
<dbReference type="Proteomes" id="UP000557772">
    <property type="component" value="Unassembled WGS sequence"/>
</dbReference>
<comment type="caution">
    <text evidence="1">The sequence shown here is derived from an EMBL/GenBank/DDBJ whole genome shotgun (WGS) entry which is preliminary data.</text>
</comment>